<reference evidence="2 3" key="1">
    <citation type="submission" date="2015-10" db="EMBL/GenBank/DDBJ databases">
        <title>Draft genome sequence of Streptomyces corchorusii DSM 40340, type strain for the species Streptomyces corchorusii.</title>
        <authorList>
            <person name="Ruckert C."/>
            <person name="Winkler A."/>
            <person name="Kalinowski J."/>
            <person name="Kampfer P."/>
            <person name="Glaeser S."/>
        </authorList>
    </citation>
    <scope>NUCLEOTIDE SEQUENCE [LARGE SCALE GENOMIC DNA]</scope>
    <source>
        <strain evidence="2 3">DSM 40340</strain>
    </source>
</reference>
<protein>
    <submittedName>
        <fullName evidence="2">Uncharacterized protein</fullName>
    </submittedName>
</protein>
<dbReference type="AlphaFoldDB" id="A0A101Q1M1"/>
<gene>
    <name evidence="2" type="ORF">AQJ11_27370</name>
</gene>
<dbReference type="EMBL" id="LMWP01000030">
    <property type="protein sequence ID" value="KUN21633.1"/>
    <property type="molecule type" value="Genomic_DNA"/>
</dbReference>
<feature type="region of interest" description="Disordered" evidence="1">
    <location>
        <begin position="61"/>
        <end position="125"/>
    </location>
</feature>
<feature type="compositionally biased region" description="Low complexity" evidence="1">
    <location>
        <begin position="101"/>
        <end position="112"/>
    </location>
</feature>
<evidence type="ECO:0000313" key="2">
    <source>
        <dbReference type="EMBL" id="KUN21633.1"/>
    </source>
</evidence>
<accession>A0A101Q1M1</accession>
<dbReference type="Proteomes" id="UP000053398">
    <property type="component" value="Unassembled WGS sequence"/>
</dbReference>
<name>A0A101Q1M1_STRCK</name>
<evidence type="ECO:0000313" key="3">
    <source>
        <dbReference type="Proteomes" id="UP000053398"/>
    </source>
</evidence>
<keyword evidence="3" id="KW-1185">Reference proteome</keyword>
<evidence type="ECO:0000256" key="1">
    <source>
        <dbReference type="SAM" id="MobiDB-lite"/>
    </source>
</evidence>
<dbReference type="RefSeq" id="WP_059264804.1">
    <property type="nucleotide sequence ID" value="NZ_KQ948361.1"/>
</dbReference>
<comment type="caution">
    <text evidence="2">The sequence shown here is derived from an EMBL/GenBank/DDBJ whole genome shotgun (WGS) entry which is preliminary data.</text>
</comment>
<sequence>MFRGTTVRTLLTLLGVTLLAFQFFTPTGSFAPAHTFGQVLAKAETGTIPSALPVREGAADKVRAPGCPGDPAGIPHVRDRQRGPASGCAQERALISGRMAETGPSEPSGGPHHPTPRASRTHTPAALQVFRC</sequence>
<proteinExistence type="predicted"/>
<organism evidence="2 3">
    <name type="scientific">Streptomyces corchorusii</name>
    <name type="common">Streptomyces chibaensis</name>
    <dbReference type="NCBI Taxonomy" id="1903"/>
    <lineage>
        <taxon>Bacteria</taxon>
        <taxon>Bacillati</taxon>
        <taxon>Actinomycetota</taxon>
        <taxon>Actinomycetes</taxon>
        <taxon>Kitasatosporales</taxon>
        <taxon>Streptomycetaceae</taxon>
        <taxon>Streptomyces</taxon>
    </lineage>
</organism>